<feature type="compositionally biased region" description="Acidic residues" evidence="1">
    <location>
        <begin position="410"/>
        <end position="435"/>
    </location>
</feature>
<protein>
    <submittedName>
        <fullName evidence="2">Uncharacterized protein</fullName>
    </submittedName>
</protein>
<feature type="compositionally biased region" description="Basic residues" evidence="1">
    <location>
        <begin position="385"/>
        <end position="402"/>
    </location>
</feature>
<sequence length="831" mass="88703">MDGRQASQDTAPTLASRKAIRPLVAVASEHEDEEEDIGGSTSRSPSRSSRSRTRDAGPSSSGSSSRNETNNRSSSKSLRPPVSRGGSQTSSGSMDRMFGTTSPNKVKKSNSAAIAVNAMGAALSTASTSPNPSPSRRSSRLSAHANVDEMHGLPTPGPSQSGHEDEEPVTIRTSTRIAQRFGARHSLPGTASNTRLGMQLPTPPLSSQDLPDKADGGRGGQRSGSPPKTANGPLKQNGSKEGTPATSGKSEPPSTKVDEPQRTLRSRIAQAIAAAQATAAVLQREAPTKKNVKMCKTCNKEVPKGSAYKNGECFRCIRHMLIYGSKWPSRVGKPLSEIKPRPPTPEPPKPAFVKEWRVLEVPGQHRRSGSRGPDHDSSSEEDRSRRKSRGRSTGRRSLRLRGRGSTSDVESAEDEATTSSESEDASSSDESEYESDPPPPFLGPLAGGPNPMYFARARRRGYICLPDLICESDDDMDIDEPTPENDEPMEDPSTTQGPPLPLRVALLRTQTESGRRAVAVSDESEDVDGVSLPLNSEDDLDGEPLLSSRSGLSTPQSPADLQLGDTELPSLPPDATETPAATSAISNLTLTAPRKRNDGPITYLTSKRSYVDSVRKARHNAGPPSPDALLSAKRSRSGRIVVAPSRVEGTVPLVNQMAPTVTTKLGQELLKVRAQIKSGHLVDMTLDVTLEDDEPHIEDFTIIKRRRVRTDSDESDENSDTTGLLEEFDAIRARTPLPPKDPLFFAQITPSASSPVGPSSPGSVRYNLQAVEIFETETSRSSPSVDSEAAAADIVVPDPKATEPKGTSSASKGKGKAQNFSDSDLSDLPPT</sequence>
<feature type="compositionally biased region" description="Low complexity" evidence="1">
    <location>
        <begin position="750"/>
        <end position="763"/>
    </location>
</feature>
<dbReference type="Proteomes" id="UP000054248">
    <property type="component" value="Unassembled WGS sequence"/>
</dbReference>
<evidence type="ECO:0000256" key="1">
    <source>
        <dbReference type="SAM" id="MobiDB-lite"/>
    </source>
</evidence>
<gene>
    <name evidence="2" type="ORF">M407DRAFT_25368</name>
</gene>
<feature type="compositionally biased region" description="Polar residues" evidence="1">
    <location>
        <begin position="234"/>
        <end position="253"/>
    </location>
</feature>
<reference evidence="2 3" key="1">
    <citation type="submission" date="2014-04" db="EMBL/GenBank/DDBJ databases">
        <authorList>
            <consortium name="DOE Joint Genome Institute"/>
            <person name="Kuo A."/>
            <person name="Girlanda M."/>
            <person name="Perotto S."/>
            <person name="Kohler A."/>
            <person name="Nagy L.G."/>
            <person name="Floudas D."/>
            <person name="Copeland A."/>
            <person name="Barry K.W."/>
            <person name="Cichocki N."/>
            <person name="Veneault-Fourrey C."/>
            <person name="LaButti K."/>
            <person name="Lindquist E.A."/>
            <person name="Lipzen A."/>
            <person name="Lundell T."/>
            <person name="Morin E."/>
            <person name="Murat C."/>
            <person name="Sun H."/>
            <person name="Tunlid A."/>
            <person name="Henrissat B."/>
            <person name="Grigoriev I.V."/>
            <person name="Hibbett D.S."/>
            <person name="Martin F."/>
            <person name="Nordberg H.P."/>
            <person name="Cantor M.N."/>
            <person name="Hua S.X."/>
        </authorList>
    </citation>
    <scope>NUCLEOTIDE SEQUENCE [LARGE SCALE GENOMIC DNA]</scope>
    <source>
        <strain evidence="2 3">MUT 4182</strain>
    </source>
</reference>
<feature type="compositionally biased region" description="Low complexity" evidence="1">
    <location>
        <begin position="59"/>
        <end position="77"/>
    </location>
</feature>
<reference evidence="3" key="2">
    <citation type="submission" date="2015-01" db="EMBL/GenBank/DDBJ databases">
        <title>Evolutionary Origins and Diversification of the Mycorrhizal Mutualists.</title>
        <authorList>
            <consortium name="DOE Joint Genome Institute"/>
            <consortium name="Mycorrhizal Genomics Consortium"/>
            <person name="Kohler A."/>
            <person name="Kuo A."/>
            <person name="Nagy L.G."/>
            <person name="Floudas D."/>
            <person name="Copeland A."/>
            <person name="Barry K.W."/>
            <person name="Cichocki N."/>
            <person name="Veneault-Fourrey C."/>
            <person name="LaButti K."/>
            <person name="Lindquist E.A."/>
            <person name="Lipzen A."/>
            <person name="Lundell T."/>
            <person name="Morin E."/>
            <person name="Murat C."/>
            <person name="Riley R."/>
            <person name="Ohm R."/>
            <person name="Sun H."/>
            <person name="Tunlid A."/>
            <person name="Henrissat B."/>
            <person name="Grigoriev I.V."/>
            <person name="Hibbett D.S."/>
            <person name="Martin F."/>
        </authorList>
    </citation>
    <scope>NUCLEOTIDE SEQUENCE [LARGE SCALE GENOMIC DNA]</scope>
    <source>
        <strain evidence="3">MUT 4182</strain>
    </source>
</reference>
<feature type="region of interest" description="Disordered" evidence="1">
    <location>
        <begin position="123"/>
        <end position="265"/>
    </location>
</feature>
<feature type="compositionally biased region" description="Polar residues" evidence="1">
    <location>
        <begin position="85"/>
        <end position="111"/>
    </location>
</feature>
<feature type="region of interest" description="Disordered" evidence="1">
    <location>
        <begin position="327"/>
        <end position="452"/>
    </location>
</feature>
<feature type="compositionally biased region" description="Basic and acidic residues" evidence="1">
    <location>
        <begin position="372"/>
        <end position="384"/>
    </location>
</feature>
<feature type="non-terminal residue" evidence="2">
    <location>
        <position position="831"/>
    </location>
</feature>
<feature type="region of interest" description="Disordered" evidence="1">
    <location>
        <begin position="472"/>
        <end position="583"/>
    </location>
</feature>
<dbReference type="OrthoDB" id="6627536at2759"/>
<feature type="region of interest" description="Disordered" evidence="1">
    <location>
        <begin position="776"/>
        <end position="831"/>
    </location>
</feature>
<feature type="region of interest" description="Disordered" evidence="1">
    <location>
        <begin position="1"/>
        <end position="111"/>
    </location>
</feature>
<name>A0A0C3QGD9_9AGAM</name>
<feature type="compositionally biased region" description="Acidic residues" evidence="1">
    <location>
        <begin position="472"/>
        <end position="490"/>
    </location>
</feature>
<keyword evidence="3" id="KW-1185">Reference proteome</keyword>
<organism evidence="2 3">
    <name type="scientific">Tulasnella calospora MUT 4182</name>
    <dbReference type="NCBI Taxonomy" id="1051891"/>
    <lineage>
        <taxon>Eukaryota</taxon>
        <taxon>Fungi</taxon>
        <taxon>Dikarya</taxon>
        <taxon>Basidiomycota</taxon>
        <taxon>Agaricomycotina</taxon>
        <taxon>Agaricomycetes</taxon>
        <taxon>Cantharellales</taxon>
        <taxon>Tulasnellaceae</taxon>
        <taxon>Tulasnella</taxon>
    </lineage>
</organism>
<feature type="compositionally biased region" description="Polar residues" evidence="1">
    <location>
        <begin position="547"/>
        <end position="559"/>
    </location>
</feature>
<feature type="compositionally biased region" description="Polar residues" evidence="1">
    <location>
        <begin position="1"/>
        <end position="13"/>
    </location>
</feature>
<feature type="compositionally biased region" description="Pro residues" evidence="1">
    <location>
        <begin position="341"/>
        <end position="350"/>
    </location>
</feature>
<evidence type="ECO:0000313" key="2">
    <source>
        <dbReference type="EMBL" id="KIO25356.1"/>
    </source>
</evidence>
<dbReference type="EMBL" id="KN823044">
    <property type="protein sequence ID" value="KIO25356.1"/>
    <property type="molecule type" value="Genomic_DNA"/>
</dbReference>
<feature type="compositionally biased region" description="Low complexity" evidence="1">
    <location>
        <begin position="123"/>
        <end position="145"/>
    </location>
</feature>
<accession>A0A0C3QGD9</accession>
<feature type="region of interest" description="Disordered" evidence="1">
    <location>
        <begin position="742"/>
        <end position="763"/>
    </location>
</feature>
<dbReference type="HOGENOM" id="CLU_341489_0_0_1"/>
<dbReference type="AlphaFoldDB" id="A0A0C3QGD9"/>
<proteinExistence type="predicted"/>
<evidence type="ECO:0000313" key="3">
    <source>
        <dbReference type="Proteomes" id="UP000054248"/>
    </source>
</evidence>